<name>A0ABN2T920_9ACTN</name>
<proteinExistence type="predicted"/>
<evidence type="ECO:0000313" key="4">
    <source>
        <dbReference type="EMBL" id="GAA2002155.1"/>
    </source>
</evidence>
<dbReference type="Pfam" id="PF01730">
    <property type="entry name" value="UreF"/>
    <property type="match status" value="1"/>
</dbReference>
<comment type="caution">
    <text evidence="4">The sequence shown here is derived from an EMBL/GenBank/DDBJ whole genome shotgun (WGS) entry which is preliminary data.</text>
</comment>
<dbReference type="PANTHER" id="PTHR33620">
    <property type="entry name" value="UREASE ACCESSORY PROTEIN F"/>
    <property type="match status" value="1"/>
</dbReference>
<feature type="region of interest" description="Disordered" evidence="3">
    <location>
        <begin position="92"/>
        <end position="143"/>
    </location>
</feature>
<dbReference type="EMBL" id="BAAAPC010000013">
    <property type="protein sequence ID" value="GAA2002155.1"/>
    <property type="molecule type" value="Genomic_DNA"/>
</dbReference>
<evidence type="ECO:0000313" key="5">
    <source>
        <dbReference type="Proteomes" id="UP001501585"/>
    </source>
</evidence>
<evidence type="ECO:0000256" key="2">
    <source>
        <dbReference type="ARBA" id="ARBA00023186"/>
    </source>
</evidence>
<dbReference type="RefSeq" id="WP_344163256.1">
    <property type="nucleotide sequence ID" value="NZ_BAAAPC010000013.1"/>
</dbReference>
<evidence type="ECO:0000256" key="1">
    <source>
        <dbReference type="ARBA" id="ARBA00022988"/>
    </source>
</evidence>
<evidence type="ECO:0008006" key="6">
    <source>
        <dbReference type="Google" id="ProtNLM"/>
    </source>
</evidence>
<gene>
    <name evidence="4" type="ORF">GCM10009799_31640</name>
</gene>
<keyword evidence="2" id="KW-0143">Chaperone</keyword>
<protein>
    <recommendedName>
        <fullName evidence="6">Urease accessory protein UreF</fullName>
    </recommendedName>
</protein>
<dbReference type="InterPro" id="IPR038277">
    <property type="entry name" value="UreF_sf"/>
</dbReference>
<accession>A0ABN2T920</accession>
<dbReference type="InterPro" id="IPR002639">
    <property type="entry name" value="UreF"/>
</dbReference>
<dbReference type="Proteomes" id="UP001501585">
    <property type="component" value="Unassembled WGS sequence"/>
</dbReference>
<sequence length="301" mass="29902">MTMAQRGTGEPGTAAGTAAGTGMGALGALLLADARLPTGGHAHSATLEGAVAAGLEPKSVPAYIEARLRTVARTEAAAAVLVLRVAQAALDGDADDGVDGTGSGRASGPEDGSDRGAAAADGRRIGAADATRPDGGGRGPATGIDYGPIQAALAARTPSAPLREASASLGRGLARLARRLRGDHPAVLALPTASAPTPGLRPLRPVVLGALGAALDMSEEQVARAVLYEDAQTVTAAALKLLPGDPATAVEWVLDVHDALEEGVAAALAVTGPDRLPACSAPLIDQWAGAHAHSTRRLFHA</sequence>
<reference evidence="4 5" key="1">
    <citation type="journal article" date="2019" name="Int. J. Syst. Evol. Microbiol.">
        <title>The Global Catalogue of Microorganisms (GCM) 10K type strain sequencing project: providing services to taxonomists for standard genome sequencing and annotation.</title>
        <authorList>
            <consortium name="The Broad Institute Genomics Platform"/>
            <consortium name="The Broad Institute Genome Sequencing Center for Infectious Disease"/>
            <person name="Wu L."/>
            <person name="Ma J."/>
        </authorList>
    </citation>
    <scope>NUCLEOTIDE SEQUENCE [LARGE SCALE GENOMIC DNA]</scope>
    <source>
        <strain evidence="4 5">JCM 15313</strain>
    </source>
</reference>
<evidence type="ECO:0000256" key="3">
    <source>
        <dbReference type="SAM" id="MobiDB-lite"/>
    </source>
</evidence>
<keyword evidence="1" id="KW-0996">Nickel insertion</keyword>
<dbReference type="Gene3D" id="1.10.4190.10">
    <property type="entry name" value="Urease accessory protein UreF"/>
    <property type="match status" value="1"/>
</dbReference>
<dbReference type="PANTHER" id="PTHR33620:SF1">
    <property type="entry name" value="UREASE ACCESSORY PROTEIN F"/>
    <property type="match status" value="1"/>
</dbReference>
<organism evidence="4 5">
    <name type="scientific">Nocardiopsis rhodophaea</name>
    <dbReference type="NCBI Taxonomy" id="280238"/>
    <lineage>
        <taxon>Bacteria</taxon>
        <taxon>Bacillati</taxon>
        <taxon>Actinomycetota</taxon>
        <taxon>Actinomycetes</taxon>
        <taxon>Streptosporangiales</taxon>
        <taxon>Nocardiopsidaceae</taxon>
        <taxon>Nocardiopsis</taxon>
    </lineage>
</organism>
<keyword evidence="5" id="KW-1185">Reference proteome</keyword>